<reference evidence="2" key="1">
    <citation type="submission" date="2020-01" db="EMBL/GenBank/DDBJ databases">
        <title>Development of genomics and gene disruption for Polysphondylium violaceum indicates a role for the polyketide synthase stlB in stalk morphogenesis.</title>
        <authorList>
            <person name="Narita B."/>
            <person name="Kawabe Y."/>
            <person name="Kin K."/>
            <person name="Saito T."/>
            <person name="Gibbs R."/>
            <person name="Kuspa A."/>
            <person name="Muzny D."/>
            <person name="Queller D."/>
            <person name="Richards S."/>
            <person name="Strassman J."/>
            <person name="Sucgang R."/>
            <person name="Worley K."/>
            <person name="Schaap P."/>
        </authorList>
    </citation>
    <scope>NUCLEOTIDE SEQUENCE</scope>
    <source>
        <strain evidence="2">QSvi11</strain>
    </source>
</reference>
<feature type="compositionally biased region" description="Polar residues" evidence="1">
    <location>
        <begin position="828"/>
        <end position="837"/>
    </location>
</feature>
<protein>
    <recommendedName>
        <fullName evidence="4">Armadillo-like helical domain-containing protein</fullName>
    </recommendedName>
</protein>
<accession>A0A8J4PTS7</accession>
<dbReference type="EMBL" id="AJWJ01000186">
    <property type="protein sequence ID" value="KAF2073733.1"/>
    <property type="molecule type" value="Genomic_DNA"/>
</dbReference>
<feature type="region of interest" description="Disordered" evidence="1">
    <location>
        <begin position="231"/>
        <end position="331"/>
    </location>
</feature>
<feature type="region of interest" description="Disordered" evidence="1">
    <location>
        <begin position="111"/>
        <end position="154"/>
    </location>
</feature>
<dbReference type="GO" id="GO:0046579">
    <property type="term" value="P:positive regulation of Ras protein signal transduction"/>
    <property type="evidence" value="ECO:0007669"/>
    <property type="project" value="TreeGrafter"/>
</dbReference>
<feature type="compositionally biased region" description="Low complexity" evidence="1">
    <location>
        <begin position="288"/>
        <end position="298"/>
    </location>
</feature>
<evidence type="ECO:0000256" key="1">
    <source>
        <dbReference type="SAM" id="MobiDB-lite"/>
    </source>
</evidence>
<dbReference type="GO" id="GO:0005886">
    <property type="term" value="C:plasma membrane"/>
    <property type="evidence" value="ECO:0007669"/>
    <property type="project" value="TreeGrafter"/>
</dbReference>
<sequence length="1500" mass="168375">MSTDSPTSPSSSSIMNRRGTFSKAKSFRRAGLNLEVNASSSGQPHVFRFLNGEEYSGPDICHSPPITPRIVPSSVNLESEEYKQVVYLGANGTLYNKYYIAIKYIGIDDSSPAPSPSSSSSSSNSSPSTSSPSTNNKASAASTKGNANNATTPAPKDIKQFLQFNSNDPIYQKFPEHLDYDNYFDYEQSLIEWKQQVQKNLGVLQLPHAMGRTYSRPKVFYDRFLRKNSEASNDDSLSFESERKLTDSDIKESNDDDNTIYSNSPSDPHNRLKEEDAKTIDGRDRSGSDTSTGSFDGSAPLDSSPIDGSPSTGSLAGFIANGTRSRSNSSTYFDHRINRSNSLSPKQTLQRLTDSGDTHYNKMMRGGSLLNMDEDRWFLSKDPWNDQLILQEPIPEIYDNFEEYEFAMRNWSTELATKTSILPPHSTQFIQLPNKDKNSGAGENGLAHSSEDNKLKGRMGKDYSALEAELSRLQFVDLHIQSPSMKRIVLDDSTIFDAIHKSSKLSINRFTHLFDDIPLVLGKEWSMLPNNLKIDISDTFDKWYRKKLISHRQTSGSYAGGVWATHLLMPNIKSGWKDSITKKQSILPPLNIKAARRLDINSEADGKRVEFNCPIPEIPINFNKLIQPNMNIQYLLGMFDASSTGPATTINLNSSLTNIGTSGSSTIGSGIGSNSNSSNLIASLGASHNGNTVFGGFEDQRNYIKTLQAYDRRLIHSFRLDHLYSWNDAKYTPVELQGQIQELESVVTQPNFDLNILWDLICNPSIYLDKFQECFDFPDHKLYAVTLPMIPAIVPLIGFSSSSTGSPTNTTGNRTPNTPNVLHLGSPPNRSGSTGSFSLGSPASSKLPLSPSHNNSLLSSGLESPRATSQNGSSVIGNLASSANGSSPRSQVLANGSTPSACSNQFLGLITSESFVNLLKFLDRSQDPLVLSKVATLVTLSLSSELKGTMIIESIIFFKDINSLYRIAKAISFFDAVPLDIFPCPSHINEILTPVIAKGSTLEVVRLVFMYYYLGIIQERLPFYSNNVGVLGFINSSKKDTAERIGININTDKDFLSRIFRALGRKSFTVSNAFLFILIQLMKMTESPSVQAFLKIKDGLITHLRDLCESKFNHSQFAAQRIFTILQEEQVWREFLFAEYSENTKKMESQLLTDLTNCDEKGKTTLLSRLVFNLCMNTLENISTPVSKHVYKFLLNEFIFYQLFNSIIKSKKINHNTENLSKLFAVLCKTLVKLSMLKNNENIKSKRNQNDSNTEQIQITPNNLFEILTFLQQHHQLSDKYANNIRTNVLVALRHLLKPADIFEILKKEANLYNKLLIPSCRDAKNPEFNRNSWRLFFQIIRYHPNHLEYLEKNKFLNQFMDIISLNAGNIVLTNALYYLTKLFALVTYETKKNQLKQQLGSSALGLGGVNIDVKYTEKDVKNLLSFFVERHLFIKIHMIYKRFSESKTYPGFVQLANLYQTISTLPICQKLLKDTIKNAEYKEGIVKVSKWFKLDENTK</sequence>
<dbReference type="InterPro" id="IPR016024">
    <property type="entry name" value="ARM-type_fold"/>
</dbReference>
<evidence type="ECO:0008006" key="4">
    <source>
        <dbReference type="Google" id="ProtNLM"/>
    </source>
</evidence>
<dbReference type="OrthoDB" id="18066at2759"/>
<dbReference type="GO" id="GO:1904515">
    <property type="term" value="P:positive regulation of TORC2 signaling"/>
    <property type="evidence" value="ECO:0007669"/>
    <property type="project" value="TreeGrafter"/>
</dbReference>
<feature type="compositionally biased region" description="Low complexity" evidence="1">
    <location>
        <begin position="838"/>
        <end position="865"/>
    </location>
</feature>
<feature type="compositionally biased region" description="Low complexity" evidence="1">
    <location>
        <begin position="804"/>
        <end position="820"/>
    </location>
</feature>
<dbReference type="Proteomes" id="UP000695562">
    <property type="component" value="Unassembled WGS sequence"/>
</dbReference>
<feature type="compositionally biased region" description="Polar residues" evidence="1">
    <location>
        <begin position="866"/>
        <end position="896"/>
    </location>
</feature>
<evidence type="ECO:0000313" key="3">
    <source>
        <dbReference type="Proteomes" id="UP000695562"/>
    </source>
</evidence>
<feature type="compositionally biased region" description="Polar residues" evidence="1">
    <location>
        <begin position="322"/>
        <end position="331"/>
    </location>
</feature>
<comment type="caution">
    <text evidence="2">The sequence shown here is derived from an EMBL/GenBank/DDBJ whole genome shotgun (WGS) entry which is preliminary data.</text>
</comment>
<dbReference type="PANTHER" id="PTHR37516:SF1">
    <property type="entry name" value="SCA1 COMPLEX SCAFFOLD PROTEIN SCAA"/>
    <property type="match status" value="1"/>
</dbReference>
<feature type="region of interest" description="Disordered" evidence="1">
    <location>
        <begin position="804"/>
        <end position="896"/>
    </location>
</feature>
<feature type="region of interest" description="Disordered" evidence="1">
    <location>
        <begin position="428"/>
        <end position="456"/>
    </location>
</feature>
<proteinExistence type="predicted"/>
<dbReference type="InterPro" id="IPR037474">
    <property type="entry name" value="ScaA"/>
</dbReference>
<gene>
    <name evidence="2" type="ORF">CYY_004966</name>
</gene>
<organism evidence="2 3">
    <name type="scientific">Polysphondylium violaceum</name>
    <dbReference type="NCBI Taxonomy" id="133409"/>
    <lineage>
        <taxon>Eukaryota</taxon>
        <taxon>Amoebozoa</taxon>
        <taxon>Evosea</taxon>
        <taxon>Eumycetozoa</taxon>
        <taxon>Dictyostelia</taxon>
        <taxon>Dictyosteliales</taxon>
        <taxon>Dictyosteliaceae</taxon>
        <taxon>Polysphondylium</taxon>
    </lineage>
</organism>
<dbReference type="PANTHER" id="PTHR37516">
    <property type="entry name" value="SCA1 COMPLEX SCAFFOLD PROTEIN SCAA"/>
    <property type="match status" value="1"/>
</dbReference>
<keyword evidence="3" id="KW-1185">Reference proteome</keyword>
<feature type="compositionally biased region" description="Low complexity" evidence="1">
    <location>
        <begin position="111"/>
        <end position="144"/>
    </location>
</feature>
<dbReference type="SUPFAM" id="SSF48371">
    <property type="entry name" value="ARM repeat"/>
    <property type="match status" value="1"/>
</dbReference>
<feature type="compositionally biased region" description="Basic and acidic residues" evidence="1">
    <location>
        <begin position="268"/>
        <end position="287"/>
    </location>
</feature>
<evidence type="ECO:0000313" key="2">
    <source>
        <dbReference type="EMBL" id="KAF2073733.1"/>
    </source>
</evidence>
<dbReference type="GO" id="GO:0005829">
    <property type="term" value="C:cytosol"/>
    <property type="evidence" value="ECO:0007669"/>
    <property type="project" value="TreeGrafter"/>
</dbReference>
<feature type="compositionally biased region" description="Basic and acidic residues" evidence="1">
    <location>
        <begin position="240"/>
        <end position="253"/>
    </location>
</feature>
<name>A0A8J4PTS7_9MYCE</name>